<gene>
    <name evidence="1" type="ORF">g.15695</name>
</gene>
<organism evidence="1">
    <name type="scientific">Graphocephala atropunctata</name>
    <dbReference type="NCBI Taxonomy" id="36148"/>
    <lineage>
        <taxon>Eukaryota</taxon>
        <taxon>Metazoa</taxon>
        <taxon>Ecdysozoa</taxon>
        <taxon>Arthropoda</taxon>
        <taxon>Hexapoda</taxon>
        <taxon>Insecta</taxon>
        <taxon>Pterygota</taxon>
        <taxon>Neoptera</taxon>
        <taxon>Paraneoptera</taxon>
        <taxon>Hemiptera</taxon>
        <taxon>Auchenorrhyncha</taxon>
        <taxon>Membracoidea</taxon>
        <taxon>Cicadellidae</taxon>
        <taxon>Cicadellinae</taxon>
        <taxon>Cicadellini</taxon>
        <taxon>Graphocephala</taxon>
    </lineage>
</organism>
<sequence>CTDTEERGRVSQITGNRVKAYTQTDILTGQEMVHIGRTVAGNRGTNSSDHTCTDTEERGRVSQITDSRMKIYTQTGIFEYIKSVGGIELTTKGSDIELCAVECRTYNSSYALGGHKITIQISQVPYYSVAEISFVKNVKEHTDFVIPLEHNHRNVVLKAYNNYTIYVVCNYDLRAFRFRGGDNTRQTTDSFDLKFIHYGGGWYYSPIMRLHYKEHHT</sequence>
<reference evidence="1" key="1">
    <citation type="submission" date="2015-11" db="EMBL/GenBank/DDBJ databases">
        <title>De novo transcriptome assembly of four potential Pierce s Disease insect vectors from Arizona vineyards.</title>
        <authorList>
            <person name="Tassone E.E."/>
        </authorList>
    </citation>
    <scope>NUCLEOTIDE SEQUENCE</scope>
</reference>
<protein>
    <submittedName>
        <fullName evidence="1">Uncharacterized protein</fullName>
    </submittedName>
</protein>
<proteinExistence type="predicted"/>
<feature type="non-terminal residue" evidence="1">
    <location>
        <position position="1"/>
    </location>
</feature>
<dbReference type="AlphaFoldDB" id="A0A1B6L4N2"/>
<name>A0A1B6L4N2_9HEMI</name>
<accession>A0A1B6L4N2</accession>
<evidence type="ECO:0000313" key="1">
    <source>
        <dbReference type="EMBL" id="JAT18615.1"/>
    </source>
</evidence>
<dbReference type="EMBL" id="GEBQ01021362">
    <property type="protein sequence ID" value="JAT18615.1"/>
    <property type="molecule type" value="Transcribed_RNA"/>
</dbReference>